<name>A0A0A9A6U3_ARUDO</name>
<dbReference type="AlphaFoldDB" id="A0A0A9A6U3"/>
<sequence length="45" mass="5278">MEPLGKGLQARTLHNTSFNTTTYKHVYSLLRLQLLLWRLFEQTTG</sequence>
<reference evidence="1" key="2">
    <citation type="journal article" date="2015" name="Data Brief">
        <title>Shoot transcriptome of the giant reed, Arundo donax.</title>
        <authorList>
            <person name="Barrero R.A."/>
            <person name="Guerrero F.D."/>
            <person name="Moolhuijzen P."/>
            <person name="Goolsby J.A."/>
            <person name="Tidwell J."/>
            <person name="Bellgard S.E."/>
            <person name="Bellgard M.I."/>
        </authorList>
    </citation>
    <scope>NUCLEOTIDE SEQUENCE</scope>
    <source>
        <tissue evidence="1">Shoot tissue taken approximately 20 cm above the soil surface</tissue>
    </source>
</reference>
<accession>A0A0A9A6U3</accession>
<evidence type="ECO:0000313" key="1">
    <source>
        <dbReference type="EMBL" id="JAD42762.1"/>
    </source>
</evidence>
<proteinExistence type="predicted"/>
<protein>
    <submittedName>
        <fullName evidence="1">Uncharacterized protein</fullName>
    </submittedName>
</protein>
<organism evidence="1">
    <name type="scientific">Arundo donax</name>
    <name type="common">Giant reed</name>
    <name type="synonym">Donax arundinaceus</name>
    <dbReference type="NCBI Taxonomy" id="35708"/>
    <lineage>
        <taxon>Eukaryota</taxon>
        <taxon>Viridiplantae</taxon>
        <taxon>Streptophyta</taxon>
        <taxon>Embryophyta</taxon>
        <taxon>Tracheophyta</taxon>
        <taxon>Spermatophyta</taxon>
        <taxon>Magnoliopsida</taxon>
        <taxon>Liliopsida</taxon>
        <taxon>Poales</taxon>
        <taxon>Poaceae</taxon>
        <taxon>PACMAD clade</taxon>
        <taxon>Arundinoideae</taxon>
        <taxon>Arundineae</taxon>
        <taxon>Arundo</taxon>
    </lineage>
</organism>
<dbReference type="EMBL" id="GBRH01255133">
    <property type="protein sequence ID" value="JAD42762.1"/>
    <property type="molecule type" value="Transcribed_RNA"/>
</dbReference>
<reference evidence="1" key="1">
    <citation type="submission" date="2014-09" db="EMBL/GenBank/DDBJ databases">
        <authorList>
            <person name="Magalhaes I.L.F."/>
            <person name="Oliveira U."/>
            <person name="Santos F.R."/>
            <person name="Vidigal T.H.D.A."/>
            <person name="Brescovit A.D."/>
            <person name="Santos A.J."/>
        </authorList>
    </citation>
    <scope>NUCLEOTIDE SEQUENCE</scope>
    <source>
        <tissue evidence="1">Shoot tissue taken approximately 20 cm above the soil surface</tissue>
    </source>
</reference>